<keyword evidence="6 8" id="KW-0472">Membrane</keyword>
<organism evidence="10 11">
    <name type="scientific">Enemella evansiae</name>
    <dbReference type="NCBI Taxonomy" id="2016499"/>
    <lineage>
        <taxon>Bacteria</taxon>
        <taxon>Bacillati</taxon>
        <taxon>Actinomycetota</taxon>
        <taxon>Actinomycetes</taxon>
        <taxon>Propionibacteriales</taxon>
        <taxon>Propionibacteriaceae</taxon>
        <taxon>Enemella</taxon>
    </lineage>
</organism>
<keyword evidence="5" id="KW-0406">Ion transport</keyword>
<evidence type="ECO:0000256" key="2">
    <source>
        <dbReference type="ARBA" id="ARBA00022448"/>
    </source>
</evidence>
<evidence type="ECO:0000256" key="7">
    <source>
        <dbReference type="ARBA" id="ARBA00023303"/>
    </source>
</evidence>
<keyword evidence="4 8" id="KW-1133">Transmembrane helix</keyword>
<evidence type="ECO:0000256" key="1">
    <source>
        <dbReference type="ARBA" id="ARBA00004141"/>
    </source>
</evidence>
<dbReference type="Proteomes" id="UP000215896">
    <property type="component" value="Unassembled WGS sequence"/>
</dbReference>
<evidence type="ECO:0000313" key="10">
    <source>
        <dbReference type="EMBL" id="OYO07879.1"/>
    </source>
</evidence>
<keyword evidence="7" id="KW-0407">Ion channel</keyword>
<dbReference type="EMBL" id="NMVO01000019">
    <property type="protein sequence ID" value="OYO07879.1"/>
    <property type="molecule type" value="Genomic_DNA"/>
</dbReference>
<dbReference type="InterPro" id="IPR027359">
    <property type="entry name" value="Volt_channel_dom_sf"/>
</dbReference>
<feature type="transmembrane region" description="Helical" evidence="8">
    <location>
        <begin position="142"/>
        <end position="161"/>
    </location>
</feature>
<dbReference type="Gene3D" id="1.20.120.350">
    <property type="entry name" value="Voltage-gated potassium channels. Chain C"/>
    <property type="match status" value="1"/>
</dbReference>
<keyword evidence="2" id="KW-0813">Transport</keyword>
<dbReference type="GO" id="GO:0008076">
    <property type="term" value="C:voltage-gated potassium channel complex"/>
    <property type="evidence" value="ECO:0007669"/>
    <property type="project" value="InterPro"/>
</dbReference>
<feature type="transmembrane region" description="Helical" evidence="8">
    <location>
        <begin position="42"/>
        <end position="61"/>
    </location>
</feature>
<sequence length="222" mass="24514">MERSARWDRITSTPLHIAALAFLAAYAIPILWPGLRNPGFEWVILVVWVLFAIDYLARVVLAENRLRYVRTHLIDLAAIALPMLRPLRLLRVVTILSILNRRASVNLRGRVAAYLVGATTLLGFCAALAALDAERYAPDATITTFADAAWWTLTTMTTVGYGDCYPVTATGRWIGAGLMIGGIAILGTVTATIASWLVEHISEGSEVERLRAEIAELRRNRE</sequence>
<dbReference type="SUPFAM" id="SSF81324">
    <property type="entry name" value="Voltage-gated potassium channels"/>
    <property type="match status" value="1"/>
</dbReference>
<evidence type="ECO:0000256" key="4">
    <source>
        <dbReference type="ARBA" id="ARBA00022989"/>
    </source>
</evidence>
<reference evidence="10 11" key="1">
    <citation type="submission" date="2017-07" db="EMBL/GenBank/DDBJ databases">
        <title>Draft whole genome sequences of clinical Proprionibacteriaceae strains.</title>
        <authorList>
            <person name="Bernier A.-M."/>
            <person name="Bernard K."/>
            <person name="Domingo M.-C."/>
        </authorList>
    </citation>
    <scope>NUCLEOTIDE SEQUENCE [LARGE SCALE GENOMIC DNA]</scope>
    <source>
        <strain evidence="10 11">NML 030167</strain>
    </source>
</reference>
<dbReference type="OrthoDB" id="9799090at2"/>
<comment type="caution">
    <text evidence="10">The sequence shown here is derived from an EMBL/GenBank/DDBJ whole genome shotgun (WGS) entry which is preliminary data.</text>
</comment>
<keyword evidence="3 8" id="KW-0812">Transmembrane</keyword>
<dbReference type="Gene3D" id="1.20.5.110">
    <property type="match status" value="1"/>
</dbReference>
<gene>
    <name evidence="10" type="ORF">CGZ94_20640</name>
</gene>
<feature type="transmembrane region" description="Helical" evidence="8">
    <location>
        <begin position="12"/>
        <end position="30"/>
    </location>
</feature>
<evidence type="ECO:0000256" key="8">
    <source>
        <dbReference type="SAM" id="Phobius"/>
    </source>
</evidence>
<evidence type="ECO:0000256" key="3">
    <source>
        <dbReference type="ARBA" id="ARBA00022692"/>
    </source>
</evidence>
<feature type="transmembrane region" description="Helical" evidence="8">
    <location>
        <begin position="173"/>
        <end position="198"/>
    </location>
</feature>
<comment type="subcellular location">
    <subcellularLocation>
        <location evidence="1">Membrane</location>
        <topology evidence="1">Multi-pass membrane protein</topology>
    </subcellularLocation>
</comment>
<evidence type="ECO:0000259" key="9">
    <source>
        <dbReference type="Pfam" id="PF07885"/>
    </source>
</evidence>
<dbReference type="PANTHER" id="PTHR11537">
    <property type="entry name" value="VOLTAGE-GATED POTASSIUM CHANNEL"/>
    <property type="match status" value="1"/>
</dbReference>
<dbReference type="GO" id="GO:0005249">
    <property type="term" value="F:voltage-gated potassium channel activity"/>
    <property type="evidence" value="ECO:0007669"/>
    <property type="project" value="InterPro"/>
</dbReference>
<evidence type="ECO:0000256" key="5">
    <source>
        <dbReference type="ARBA" id="ARBA00023065"/>
    </source>
</evidence>
<feature type="domain" description="Potassium channel" evidence="9">
    <location>
        <begin position="141"/>
        <end position="198"/>
    </location>
</feature>
<dbReference type="Pfam" id="PF07885">
    <property type="entry name" value="Ion_trans_2"/>
    <property type="match status" value="1"/>
</dbReference>
<dbReference type="InterPro" id="IPR013099">
    <property type="entry name" value="K_chnl_dom"/>
</dbReference>
<dbReference type="InterPro" id="IPR028325">
    <property type="entry name" value="VG_K_chnl"/>
</dbReference>
<feature type="transmembrane region" description="Helical" evidence="8">
    <location>
        <begin position="111"/>
        <end position="130"/>
    </location>
</feature>
<dbReference type="PANTHER" id="PTHR11537:SF254">
    <property type="entry name" value="POTASSIUM VOLTAGE-GATED CHANNEL PROTEIN SHAB"/>
    <property type="match status" value="1"/>
</dbReference>
<dbReference type="GO" id="GO:0001508">
    <property type="term" value="P:action potential"/>
    <property type="evidence" value="ECO:0007669"/>
    <property type="project" value="TreeGrafter"/>
</dbReference>
<dbReference type="AlphaFoldDB" id="A0A255FW13"/>
<dbReference type="Gene3D" id="1.10.287.70">
    <property type="match status" value="1"/>
</dbReference>
<keyword evidence="11" id="KW-1185">Reference proteome</keyword>
<dbReference type="RefSeq" id="WP_094407217.1">
    <property type="nucleotide sequence ID" value="NZ_NMVO01000019.1"/>
</dbReference>
<name>A0A255FW13_9ACTN</name>
<evidence type="ECO:0000313" key="11">
    <source>
        <dbReference type="Proteomes" id="UP000215896"/>
    </source>
</evidence>
<protein>
    <submittedName>
        <fullName evidence="10">Ion transporter</fullName>
    </submittedName>
</protein>
<accession>A0A255FW13</accession>
<proteinExistence type="predicted"/>
<evidence type="ECO:0000256" key="6">
    <source>
        <dbReference type="ARBA" id="ARBA00023136"/>
    </source>
</evidence>